<name>A0A8J9Y6W2_9NEOP</name>
<accession>A0A8J9Y6W2</accession>
<evidence type="ECO:0000313" key="2">
    <source>
        <dbReference type="Proteomes" id="UP000838878"/>
    </source>
</evidence>
<sequence length="118" mass="13697">MYLPMRENTSALSIPDTLILRWDDCSTRPVRVKAQDRRLYVPRRHGSNTPQTSQLWAVAENFLAETELGLIWDSNPGPPILRPYTLVTRPWRLLKLKPIYTIKVANMSSFYSIFSIFS</sequence>
<proteinExistence type="predicted"/>
<dbReference type="OrthoDB" id="7512876at2759"/>
<dbReference type="AlphaFoldDB" id="A0A8J9Y6W2"/>
<dbReference type="Proteomes" id="UP000838878">
    <property type="component" value="Chromosome 2"/>
</dbReference>
<keyword evidence="2" id="KW-1185">Reference proteome</keyword>
<protein>
    <submittedName>
        <fullName evidence="1">Uncharacterized protein</fullName>
    </submittedName>
</protein>
<reference evidence="1" key="1">
    <citation type="submission" date="2021-12" db="EMBL/GenBank/DDBJ databases">
        <authorList>
            <person name="Martin H S."/>
        </authorList>
    </citation>
    <scope>NUCLEOTIDE SEQUENCE</scope>
</reference>
<dbReference type="EMBL" id="OV170222">
    <property type="protein sequence ID" value="CAH0721179.1"/>
    <property type="molecule type" value="Genomic_DNA"/>
</dbReference>
<organism evidence="1 2">
    <name type="scientific">Brenthis ino</name>
    <name type="common">lesser marbled fritillary</name>
    <dbReference type="NCBI Taxonomy" id="405034"/>
    <lineage>
        <taxon>Eukaryota</taxon>
        <taxon>Metazoa</taxon>
        <taxon>Ecdysozoa</taxon>
        <taxon>Arthropoda</taxon>
        <taxon>Hexapoda</taxon>
        <taxon>Insecta</taxon>
        <taxon>Pterygota</taxon>
        <taxon>Neoptera</taxon>
        <taxon>Endopterygota</taxon>
        <taxon>Lepidoptera</taxon>
        <taxon>Glossata</taxon>
        <taxon>Ditrysia</taxon>
        <taxon>Papilionoidea</taxon>
        <taxon>Nymphalidae</taxon>
        <taxon>Heliconiinae</taxon>
        <taxon>Argynnini</taxon>
        <taxon>Brenthis</taxon>
    </lineage>
</organism>
<evidence type="ECO:0000313" key="1">
    <source>
        <dbReference type="EMBL" id="CAH0721179.1"/>
    </source>
</evidence>
<gene>
    <name evidence="1" type="ORF">BINO364_LOCUS7312</name>
</gene>
<feature type="non-terminal residue" evidence="1">
    <location>
        <position position="118"/>
    </location>
</feature>